<dbReference type="InterPro" id="IPR050109">
    <property type="entry name" value="HTH-type_TetR-like_transc_reg"/>
</dbReference>
<feature type="domain" description="HTH tetR-type" evidence="5">
    <location>
        <begin position="21"/>
        <end position="81"/>
    </location>
</feature>
<dbReference type="InterPro" id="IPR009057">
    <property type="entry name" value="Homeodomain-like_sf"/>
</dbReference>
<proteinExistence type="predicted"/>
<dbReference type="PRINTS" id="PR00455">
    <property type="entry name" value="HTHTETR"/>
</dbReference>
<accession>A0ABX8TWD1</accession>
<dbReference type="PROSITE" id="PS50977">
    <property type="entry name" value="HTH_TETR_2"/>
    <property type="match status" value="1"/>
</dbReference>
<evidence type="ECO:0000259" key="5">
    <source>
        <dbReference type="PROSITE" id="PS50977"/>
    </source>
</evidence>
<feature type="DNA-binding region" description="H-T-H motif" evidence="4">
    <location>
        <begin position="44"/>
        <end position="63"/>
    </location>
</feature>
<dbReference type="InterPro" id="IPR001647">
    <property type="entry name" value="HTH_TetR"/>
</dbReference>
<organism evidence="6 7">
    <name type="scientific">Nonomuraea coxensis DSM 45129</name>
    <dbReference type="NCBI Taxonomy" id="1122611"/>
    <lineage>
        <taxon>Bacteria</taxon>
        <taxon>Bacillati</taxon>
        <taxon>Actinomycetota</taxon>
        <taxon>Actinomycetes</taxon>
        <taxon>Streptosporangiales</taxon>
        <taxon>Streptosporangiaceae</taxon>
        <taxon>Nonomuraea</taxon>
    </lineage>
</organism>
<reference evidence="6 7" key="1">
    <citation type="journal article" date="2021" name="ACS Chem. Biol.">
        <title>Genomic-Led Discovery of a Novel Glycopeptide Antibiotic by Nonomuraea coxensis DSM 45129.</title>
        <authorList>
            <person name="Yushchuk O."/>
            <person name="Vior N.M."/>
            <person name="Andreo-Vidal A."/>
            <person name="Berini F."/>
            <person name="Ruckert C."/>
            <person name="Busche T."/>
            <person name="Binda E."/>
            <person name="Kalinowski J."/>
            <person name="Truman A.W."/>
            <person name="Marinelli F."/>
        </authorList>
    </citation>
    <scope>NUCLEOTIDE SEQUENCE [LARGE SCALE GENOMIC DNA]</scope>
    <source>
        <strain evidence="6 7">DSM 45129</strain>
    </source>
</reference>
<dbReference type="EMBL" id="CP068985">
    <property type="protein sequence ID" value="QYC39548.1"/>
    <property type="molecule type" value="Genomic_DNA"/>
</dbReference>
<keyword evidence="3" id="KW-0804">Transcription</keyword>
<evidence type="ECO:0000256" key="3">
    <source>
        <dbReference type="ARBA" id="ARBA00023163"/>
    </source>
</evidence>
<dbReference type="Gene3D" id="1.10.357.10">
    <property type="entry name" value="Tetracycline Repressor, domain 2"/>
    <property type="match status" value="1"/>
</dbReference>
<dbReference type="Proteomes" id="UP000824681">
    <property type="component" value="Chromosome"/>
</dbReference>
<keyword evidence="1" id="KW-0805">Transcription regulation</keyword>
<evidence type="ECO:0000256" key="1">
    <source>
        <dbReference type="ARBA" id="ARBA00023015"/>
    </source>
</evidence>
<keyword evidence="7" id="KW-1185">Reference proteome</keyword>
<dbReference type="InterPro" id="IPR036271">
    <property type="entry name" value="Tet_transcr_reg_TetR-rel_C_sf"/>
</dbReference>
<gene>
    <name evidence="6" type="primary">nicS1</name>
    <name evidence="6" type="ORF">Nocox_09640</name>
</gene>
<evidence type="ECO:0000256" key="4">
    <source>
        <dbReference type="PROSITE-ProRule" id="PRU00335"/>
    </source>
</evidence>
<dbReference type="Gene3D" id="1.10.10.60">
    <property type="entry name" value="Homeodomain-like"/>
    <property type="match status" value="1"/>
</dbReference>
<evidence type="ECO:0000256" key="2">
    <source>
        <dbReference type="ARBA" id="ARBA00023125"/>
    </source>
</evidence>
<evidence type="ECO:0000313" key="7">
    <source>
        <dbReference type="Proteomes" id="UP000824681"/>
    </source>
</evidence>
<dbReference type="PANTHER" id="PTHR30055">
    <property type="entry name" value="HTH-TYPE TRANSCRIPTIONAL REGULATOR RUTR"/>
    <property type="match status" value="1"/>
</dbReference>
<dbReference type="Pfam" id="PF00440">
    <property type="entry name" value="TetR_N"/>
    <property type="match status" value="1"/>
</dbReference>
<keyword evidence="2 4" id="KW-0238">DNA-binding</keyword>
<evidence type="ECO:0000313" key="6">
    <source>
        <dbReference type="EMBL" id="QYC39548.1"/>
    </source>
</evidence>
<dbReference type="SUPFAM" id="SSF48498">
    <property type="entry name" value="Tetracyclin repressor-like, C-terminal domain"/>
    <property type="match status" value="1"/>
</dbReference>
<sequence length="210" mass="22029">MSCGGEQAGIRSAGRSYDGRMGTRERIVDAAEQVVREFGIVGATTKRIASAAGCSEALLYKHFPGKESLLLAVLLERLPALGPALTRLRLVIGSGDVADHLTVFTLAALEFYTRAAGIAAGVLADPSLTEGFRAMLARSGSGPHVPIQALAEVIAGEQARDRIDPKLDPGAAASMLMGACFHRANLSCYVDLPDDDAVWAAAIVGTLLRR</sequence>
<dbReference type="PANTHER" id="PTHR30055:SF234">
    <property type="entry name" value="HTH-TYPE TRANSCRIPTIONAL REGULATOR BETI"/>
    <property type="match status" value="1"/>
</dbReference>
<name>A0ABX8TWD1_9ACTN</name>
<protein>
    <submittedName>
        <fullName evidence="6">HTH-type transcriptional repressor NicS</fullName>
    </submittedName>
</protein>
<dbReference type="SUPFAM" id="SSF46689">
    <property type="entry name" value="Homeodomain-like"/>
    <property type="match status" value="1"/>
</dbReference>